<evidence type="ECO:0000313" key="4">
    <source>
        <dbReference type="Proteomes" id="UP000011715"/>
    </source>
</evidence>
<protein>
    <submittedName>
        <fullName evidence="2 3">Uncharacterized protein</fullName>
    </submittedName>
</protein>
<dbReference type="EMBL" id="GL876968">
    <property type="protein sequence ID" value="KLU85549.1"/>
    <property type="molecule type" value="Genomic_DNA"/>
</dbReference>
<dbReference type="Proteomes" id="UP000011715">
    <property type="component" value="Unassembled WGS sequence"/>
</dbReference>
<feature type="compositionally biased region" description="Gly residues" evidence="1">
    <location>
        <begin position="125"/>
        <end position="134"/>
    </location>
</feature>
<dbReference type="STRING" id="644358.A0A0C4DX34"/>
<accession>A0A0C4DX34</accession>
<reference evidence="2" key="3">
    <citation type="submission" date="2011-03" db="EMBL/GenBank/DDBJ databases">
        <title>Annotation of Magnaporthe poae ATCC 64411.</title>
        <authorList>
            <person name="Ma L.-J."/>
            <person name="Dead R."/>
            <person name="Young S.K."/>
            <person name="Zeng Q."/>
            <person name="Gargeya S."/>
            <person name="Fitzgerald M."/>
            <person name="Haas B."/>
            <person name="Abouelleil A."/>
            <person name="Alvarado L."/>
            <person name="Arachchi H.M."/>
            <person name="Berlin A."/>
            <person name="Brown A."/>
            <person name="Chapman S.B."/>
            <person name="Chen Z."/>
            <person name="Dunbar C."/>
            <person name="Freedman E."/>
            <person name="Gearin G."/>
            <person name="Gellesch M."/>
            <person name="Goldberg J."/>
            <person name="Griggs A."/>
            <person name="Gujja S."/>
            <person name="Heiman D."/>
            <person name="Howarth C."/>
            <person name="Larson L."/>
            <person name="Lui A."/>
            <person name="MacDonald P.J.P."/>
            <person name="Mehta T."/>
            <person name="Montmayeur A."/>
            <person name="Murphy C."/>
            <person name="Neiman D."/>
            <person name="Pearson M."/>
            <person name="Priest M."/>
            <person name="Roberts A."/>
            <person name="Saif S."/>
            <person name="Shea T."/>
            <person name="Shenoy N."/>
            <person name="Sisk P."/>
            <person name="Stolte C."/>
            <person name="Sykes S."/>
            <person name="Yandava C."/>
            <person name="Wortman J."/>
            <person name="Nusbaum C."/>
            <person name="Birren B."/>
        </authorList>
    </citation>
    <scope>NUCLEOTIDE SEQUENCE</scope>
    <source>
        <strain evidence="2">ATCC 64411</strain>
    </source>
</reference>
<dbReference type="Gene3D" id="1.10.420.10">
    <property type="entry name" value="Peroxidase, domain 2"/>
    <property type="match status" value="1"/>
</dbReference>
<dbReference type="GO" id="GO:0006979">
    <property type="term" value="P:response to oxidative stress"/>
    <property type="evidence" value="ECO:0007669"/>
    <property type="project" value="InterPro"/>
</dbReference>
<sequence>MGGLVFRGRPAGSTSLTAPRPVPATACPTPRNHGTTRICAAFGRMDSWKPGVVTLSGTHNLDGCHAADADVEREWVSSLTGFANQYFCLLLFESWEEKTTAATGDCQPDHQQGHERRARDPVGRRGAGGGPPAV</sequence>
<evidence type="ECO:0000313" key="2">
    <source>
        <dbReference type="EMBL" id="KLU85549.1"/>
    </source>
</evidence>
<dbReference type="EMBL" id="ADBL01001073">
    <property type="status" value="NOT_ANNOTATED_CDS"/>
    <property type="molecule type" value="Genomic_DNA"/>
</dbReference>
<dbReference type="OrthoDB" id="2859658at2759"/>
<dbReference type="EnsemblFungi" id="MAPG_04572T0">
    <property type="protein sequence ID" value="MAPG_04572T0"/>
    <property type="gene ID" value="MAPG_04572"/>
</dbReference>
<reference evidence="2" key="2">
    <citation type="submission" date="2010-05" db="EMBL/GenBank/DDBJ databases">
        <title>The Genome Sequence of Magnaporthe poae strain ATCC 64411.</title>
        <authorList>
            <consortium name="The Broad Institute Genome Sequencing Platform"/>
            <consortium name="Broad Institute Genome Sequencing Center for Infectious Disease"/>
            <person name="Ma L.-J."/>
            <person name="Dead R."/>
            <person name="Young S."/>
            <person name="Zeng Q."/>
            <person name="Koehrsen M."/>
            <person name="Alvarado L."/>
            <person name="Berlin A."/>
            <person name="Chapman S.B."/>
            <person name="Chen Z."/>
            <person name="Freedman E."/>
            <person name="Gellesch M."/>
            <person name="Goldberg J."/>
            <person name="Griggs A."/>
            <person name="Gujja S."/>
            <person name="Heilman E.R."/>
            <person name="Heiman D."/>
            <person name="Hepburn T."/>
            <person name="Howarth C."/>
            <person name="Jen D."/>
            <person name="Larson L."/>
            <person name="Mehta T."/>
            <person name="Neiman D."/>
            <person name="Pearson M."/>
            <person name="Roberts A."/>
            <person name="Saif S."/>
            <person name="Shea T."/>
            <person name="Shenoy N."/>
            <person name="Sisk P."/>
            <person name="Stolte C."/>
            <person name="Sykes S."/>
            <person name="Walk T."/>
            <person name="White J."/>
            <person name="Yandava C."/>
            <person name="Haas B."/>
            <person name="Nusbaum C."/>
            <person name="Birren B."/>
        </authorList>
    </citation>
    <scope>NUCLEOTIDE SEQUENCE</scope>
    <source>
        <strain evidence="2">ATCC 64411</strain>
    </source>
</reference>
<feature type="region of interest" description="Disordered" evidence="1">
    <location>
        <begin position="100"/>
        <end position="134"/>
    </location>
</feature>
<feature type="region of interest" description="Disordered" evidence="1">
    <location>
        <begin position="1"/>
        <end position="21"/>
    </location>
</feature>
<reference evidence="4" key="1">
    <citation type="submission" date="2010-05" db="EMBL/GenBank/DDBJ databases">
        <title>The genome sequence of Magnaporthe poae strain ATCC 64411.</title>
        <authorList>
            <person name="Ma L.-J."/>
            <person name="Dead R."/>
            <person name="Young S."/>
            <person name="Zeng Q."/>
            <person name="Koehrsen M."/>
            <person name="Alvarado L."/>
            <person name="Berlin A."/>
            <person name="Chapman S.B."/>
            <person name="Chen Z."/>
            <person name="Freedman E."/>
            <person name="Gellesch M."/>
            <person name="Goldberg J."/>
            <person name="Griggs A."/>
            <person name="Gujja S."/>
            <person name="Heilman E.R."/>
            <person name="Heiman D."/>
            <person name="Hepburn T."/>
            <person name="Howarth C."/>
            <person name="Jen D."/>
            <person name="Larson L."/>
            <person name="Mehta T."/>
            <person name="Neiman D."/>
            <person name="Pearson M."/>
            <person name="Roberts A."/>
            <person name="Saif S."/>
            <person name="Shea T."/>
            <person name="Shenoy N."/>
            <person name="Sisk P."/>
            <person name="Stolte C."/>
            <person name="Sykes S."/>
            <person name="Walk T."/>
            <person name="White J."/>
            <person name="Yandava C."/>
            <person name="Haas B."/>
            <person name="Nusbaum C."/>
            <person name="Birren B."/>
        </authorList>
    </citation>
    <scope>NUCLEOTIDE SEQUENCE [LARGE SCALE GENOMIC DNA]</scope>
    <source>
        <strain evidence="4">ATCC 64411 / 73-15</strain>
    </source>
</reference>
<keyword evidence="4" id="KW-1185">Reference proteome</keyword>
<dbReference type="GO" id="GO:0004601">
    <property type="term" value="F:peroxidase activity"/>
    <property type="evidence" value="ECO:0007669"/>
    <property type="project" value="InterPro"/>
</dbReference>
<dbReference type="VEuPathDB" id="FungiDB:MAPG_04572"/>
<dbReference type="AlphaFoldDB" id="A0A0C4DX34"/>
<reference evidence="3" key="4">
    <citation type="journal article" date="2015" name="G3 (Bethesda)">
        <title>Genome sequences of three phytopathogenic species of the Magnaporthaceae family of fungi.</title>
        <authorList>
            <person name="Okagaki L.H."/>
            <person name="Nunes C.C."/>
            <person name="Sailsbery J."/>
            <person name="Clay B."/>
            <person name="Brown D."/>
            <person name="John T."/>
            <person name="Oh Y."/>
            <person name="Young N."/>
            <person name="Fitzgerald M."/>
            <person name="Haas B.J."/>
            <person name="Zeng Q."/>
            <person name="Young S."/>
            <person name="Adiconis X."/>
            <person name="Fan L."/>
            <person name="Levin J.Z."/>
            <person name="Mitchell T.K."/>
            <person name="Okubara P.A."/>
            <person name="Farman M.L."/>
            <person name="Kohn L.M."/>
            <person name="Birren B."/>
            <person name="Ma L.-J."/>
            <person name="Dean R.A."/>
        </authorList>
    </citation>
    <scope>NUCLEOTIDE SEQUENCE</scope>
    <source>
        <strain evidence="3">ATCC 64411 / 73-15</strain>
    </source>
</reference>
<dbReference type="SUPFAM" id="SSF48113">
    <property type="entry name" value="Heme-dependent peroxidases"/>
    <property type="match status" value="1"/>
</dbReference>
<dbReference type="GO" id="GO:0020037">
    <property type="term" value="F:heme binding"/>
    <property type="evidence" value="ECO:0007669"/>
    <property type="project" value="InterPro"/>
</dbReference>
<feature type="compositionally biased region" description="Basic and acidic residues" evidence="1">
    <location>
        <begin position="107"/>
        <end position="123"/>
    </location>
</feature>
<name>A0A0C4DX34_MAGP6</name>
<evidence type="ECO:0000256" key="1">
    <source>
        <dbReference type="SAM" id="MobiDB-lite"/>
    </source>
</evidence>
<evidence type="ECO:0000313" key="3">
    <source>
        <dbReference type="EnsemblFungi" id="MAPG_04572T0"/>
    </source>
</evidence>
<proteinExistence type="predicted"/>
<gene>
    <name evidence="2" type="ORF">MAPG_04572</name>
</gene>
<organism evidence="3 4">
    <name type="scientific">Magnaporthiopsis poae (strain ATCC 64411 / 73-15)</name>
    <name type="common">Kentucky bluegrass fungus</name>
    <name type="synonym">Magnaporthe poae</name>
    <dbReference type="NCBI Taxonomy" id="644358"/>
    <lineage>
        <taxon>Eukaryota</taxon>
        <taxon>Fungi</taxon>
        <taxon>Dikarya</taxon>
        <taxon>Ascomycota</taxon>
        <taxon>Pezizomycotina</taxon>
        <taxon>Sordariomycetes</taxon>
        <taxon>Sordariomycetidae</taxon>
        <taxon>Magnaporthales</taxon>
        <taxon>Magnaporthaceae</taxon>
        <taxon>Magnaporthiopsis</taxon>
    </lineage>
</organism>
<reference evidence="3" key="5">
    <citation type="submission" date="2015-06" db="UniProtKB">
        <authorList>
            <consortium name="EnsemblFungi"/>
        </authorList>
    </citation>
    <scope>IDENTIFICATION</scope>
    <source>
        <strain evidence="3">ATCC 64411</strain>
    </source>
</reference>
<dbReference type="InterPro" id="IPR010255">
    <property type="entry name" value="Haem_peroxidase_sf"/>
</dbReference>